<reference evidence="3 4" key="1">
    <citation type="journal article" date="2023" name="Ecotoxicol. Environ. Saf.">
        <title>Mercury remediation potential of mercury-resistant strain Rheinheimera metallidurans sp. nov. isolated from a municipal waste dumping site.</title>
        <authorList>
            <person name="Yadav V."/>
            <person name="Manjhi A."/>
            <person name="Vadakedath N."/>
        </authorList>
    </citation>
    <scope>NUCLEOTIDE SEQUENCE [LARGE SCALE GENOMIC DNA]</scope>
    <source>
        <strain evidence="3 4">E-49</strain>
    </source>
</reference>
<dbReference type="InterPro" id="IPR025828">
    <property type="entry name" value="Put_sensor_dom"/>
</dbReference>
<dbReference type="EMBL" id="JALAAR010000022">
    <property type="protein sequence ID" value="MEH8019237.1"/>
    <property type="molecule type" value="Genomic_DNA"/>
</dbReference>
<evidence type="ECO:0000256" key="1">
    <source>
        <dbReference type="SAM" id="Phobius"/>
    </source>
</evidence>
<keyword evidence="4" id="KW-1185">Reference proteome</keyword>
<sequence length="287" mass="31925">MTTNQQQLEHYLAALEDALSGQSPALMQDALYDARNHLQEAMAEHSELNFSDIASQYGSPAEVAQQYIALELQTQQFLTGTPAARRANGFFQPLFDSRNYQALGYFFLAWPLSLAYFAWFMLVGIPTMALSLLGVGLPVLALYLKLQRYLGLFESKLISSLLGERMPRRPDIALMAKRSTSIREKLLGYISTPLGWKITLYSAVQLPLSSLYFVCCVGVFLASFILILSPLLDPVLHYFSPALAIDINWYWLPLSLPAGVIGLTLSLYLAAALSRLHRAIARALLIS</sequence>
<proteinExistence type="predicted"/>
<keyword evidence="1" id="KW-0812">Transmembrane</keyword>
<name>A0ABU8CCL5_9GAMM</name>
<organism evidence="3 4">
    <name type="scientific">Rheinheimera muenzenbergensis</name>
    <dbReference type="NCBI Taxonomy" id="1193628"/>
    <lineage>
        <taxon>Bacteria</taxon>
        <taxon>Pseudomonadati</taxon>
        <taxon>Pseudomonadota</taxon>
        <taxon>Gammaproteobacteria</taxon>
        <taxon>Chromatiales</taxon>
        <taxon>Chromatiaceae</taxon>
        <taxon>Rheinheimera</taxon>
    </lineage>
</organism>
<keyword evidence="1" id="KW-1133">Transmembrane helix</keyword>
<dbReference type="RefSeq" id="WP_335737635.1">
    <property type="nucleotide sequence ID" value="NZ_JALAAR010000022.1"/>
</dbReference>
<protein>
    <submittedName>
        <fullName evidence="3">Sensor domain-containing protein</fullName>
    </submittedName>
</protein>
<gene>
    <name evidence="3" type="ORF">MN202_18520</name>
</gene>
<dbReference type="Proteomes" id="UP001375382">
    <property type="component" value="Unassembled WGS sequence"/>
</dbReference>
<feature type="transmembrane region" description="Helical" evidence="1">
    <location>
        <begin position="102"/>
        <end position="122"/>
    </location>
</feature>
<keyword evidence="1" id="KW-0472">Membrane</keyword>
<evidence type="ECO:0000313" key="4">
    <source>
        <dbReference type="Proteomes" id="UP001375382"/>
    </source>
</evidence>
<dbReference type="Pfam" id="PF22564">
    <property type="entry name" value="HAAS"/>
    <property type="match status" value="1"/>
</dbReference>
<comment type="caution">
    <text evidence="3">The sequence shown here is derived from an EMBL/GenBank/DDBJ whole genome shotgun (WGS) entry which is preliminary data.</text>
</comment>
<feature type="transmembrane region" description="Helical" evidence="1">
    <location>
        <begin position="128"/>
        <end position="146"/>
    </location>
</feature>
<accession>A0ABU8CCL5</accession>
<evidence type="ECO:0000259" key="2">
    <source>
        <dbReference type="Pfam" id="PF13796"/>
    </source>
</evidence>
<evidence type="ECO:0000313" key="3">
    <source>
        <dbReference type="EMBL" id="MEH8019237.1"/>
    </source>
</evidence>
<dbReference type="Pfam" id="PF13796">
    <property type="entry name" value="Sensor"/>
    <property type="match status" value="1"/>
</dbReference>
<feature type="domain" description="Putative sensor" evidence="2">
    <location>
        <begin position="105"/>
        <end position="285"/>
    </location>
</feature>
<feature type="transmembrane region" description="Helical" evidence="1">
    <location>
        <begin position="211"/>
        <end position="229"/>
    </location>
</feature>
<feature type="transmembrane region" description="Helical" evidence="1">
    <location>
        <begin position="249"/>
        <end position="273"/>
    </location>
</feature>